<keyword evidence="6 7" id="KW-0472">Membrane</keyword>
<keyword evidence="4 7" id="KW-1133">Transmembrane helix</keyword>
<accession>A0A2T1DIU4</accession>
<feature type="transmembrane region" description="Helical" evidence="7">
    <location>
        <begin position="95"/>
        <end position="114"/>
    </location>
</feature>
<evidence type="ECO:0000256" key="2">
    <source>
        <dbReference type="ARBA" id="ARBA00022448"/>
    </source>
</evidence>
<dbReference type="NCBIfam" id="TIGR01297">
    <property type="entry name" value="CDF"/>
    <property type="match status" value="1"/>
</dbReference>
<dbReference type="Pfam" id="PF01545">
    <property type="entry name" value="Cation_efflux"/>
    <property type="match status" value="2"/>
</dbReference>
<feature type="transmembrane region" description="Helical" evidence="7">
    <location>
        <begin position="197"/>
        <end position="214"/>
    </location>
</feature>
<dbReference type="Proteomes" id="UP000238634">
    <property type="component" value="Unassembled WGS sequence"/>
</dbReference>
<feature type="domain" description="Cation efflux protein transmembrane" evidence="8">
    <location>
        <begin position="23"/>
        <end position="78"/>
    </location>
</feature>
<dbReference type="Gene3D" id="1.20.1510.10">
    <property type="entry name" value="Cation efflux protein transmembrane domain"/>
    <property type="match status" value="1"/>
</dbReference>
<dbReference type="InterPro" id="IPR058533">
    <property type="entry name" value="Cation_efflux_TM"/>
</dbReference>
<dbReference type="GO" id="GO:0006882">
    <property type="term" value="P:intracellular zinc ion homeostasis"/>
    <property type="evidence" value="ECO:0007669"/>
    <property type="project" value="InterPro"/>
</dbReference>
<keyword evidence="10" id="KW-1185">Reference proteome</keyword>
<dbReference type="PANTHER" id="PTHR45755:SF4">
    <property type="entry name" value="ZINC TRANSPORTER 7"/>
    <property type="match status" value="1"/>
</dbReference>
<evidence type="ECO:0000256" key="7">
    <source>
        <dbReference type="SAM" id="Phobius"/>
    </source>
</evidence>
<reference evidence="9 10" key="1">
    <citation type="submission" date="2018-02" db="EMBL/GenBank/DDBJ databases">
        <authorList>
            <person name="Cohen D.B."/>
            <person name="Kent A.D."/>
        </authorList>
    </citation>
    <scope>NUCLEOTIDE SEQUENCE [LARGE SCALE GENOMIC DNA]</scope>
    <source>
        <strain evidence="9 10">ULC007</strain>
    </source>
</reference>
<dbReference type="PANTHER" id="PTHR45755">
    <property type="match status" value="1"/>
</dbReference>
<dbReference type="GO" id="GO:0005385">
    <property type="term" value="F:zinc ion transmembrane transporter activity"/>
    <property type="evidence" value="ECO:0007669"/>
    <property type="project" value="InterPro"/>
</dbReference>
<dbReference type="GO" id="GO:0016020">
    <property type="term" value="C:membrane"/>
    <property type="evidence" value="ECO:0007669"/>
    <property type="project" value="UniProtKB-SubCell"/>
</dbReference>
<organism evidence="9 10">
    <name type="scientific">Phormidesmis priestleyi ULC007</name>
    <dbReference type="NCBI Taxonomy" id="1920490"/>
    <lineage>
        <taxon>Bacteria</taxon>
        <taxon>Bacillati</taxon>
        <taxon>Cyanobacteriota</taxon>
        <taxon>Cyanophyceae</taxon>
        <taxon>Leptolyngbyales</taxon>
        <taxon>Leptolyngbyaceae</taxon>
        <taxon>Phormidesmis</taxon>
    </lineage>
</organism>
<dbReference type="OrthoDB" id="9809646at2"/>
<comment type="subcellular location">
    <subcellularLocation>
        <location evidence="1">Membrane</location>
        <topology evidence="1">Multi-pass membrane protein</topology>
    </subcellularLocation>
</comment>
<evidence type="ECO:0000256" key="1">
    <source>
        <dbReference type="ARBA" id="ARBA00004141"/>
    </source>
</evidence>
<sequence length="226" mass="23966">MHPHHSPDCNCYEVDSQTKQKQLLIALLLVGGFAIVELTVGLSIHSLALLAESGHLVSDCLALLLALLATRITQSPPTWGWLGVNEVAIKENHSVETWAALINGLGLVVVALLIAWEAVSRLQIDAVEIASKPMLITAIVGLVVNGINISLLHQGSDHDLNLRGAFLHVVADALGAIGVIVAAIAITIWHWSWADGAISLVISGLIIVSAIPLINQSWKTLQAIAP</sequence>
<keyword evidence="3 7" id="KW-0812">Transmembrane</keyword>
<feature type="domain" description="Cation efflux protein transmembrane" evidence="8">
    <location>
        <begin position="93"/>
        <end position="221"/>
    </location>
</feature>
<evidence type="ECO:0000256" key="4">
    <source>
        <dbReference type="ARBA" id="ARBA00022989"/>
    </source>
</evidence>
<evidence type="ECO:0000259" key="8">
    <source>
        <dbReference type="Pfam" id="PF01545"/>
    </source>
</evidence>
<feature type="transmembrane region" description="Helical" evidence="7">
    <location>
        <begin position="56"/>
        <end position="74"/>
    </location>
</feature>
<evidence type="ECO:0000256" key="6">
    <source>
        <dbReference type="ARBA" id="ARBA00023136"/>
    </source>
</evidence>
<evidence type="ECO:0000256" key="3">
    <source>
        <dbReference type="ARBA" id="ARBA00022692"/>
    </source>
</evidence>
<evidence type="ECO:0000313" key="9">
    <source>
        <dbReference type="EMBL" id="PSB20430.1"/>
    </source>
</evidence>
<dbReference type="STRING" id="1920490.GCA_001895925_04058"/>
<dbReference type="AlphaFoldDB" id="A0A2T1DIU4"/>
<gene>
    <name evidence="9" type="ORF">C7B65_07420</name>
</gene>
<proteinExistence type="predicted"/>
<keyword evidence="5" id="KW-0406">Ion transport</keyword>
<dbReference type="SUPFAM" id="SSF161111">
    <property type="entry name" value="Cation efflux protein transmembrane domain-like"/>
    <property type="match status" value="1"/>
</dbReference>
<name>A0A2T1DIU4_9CYAN</name>
<keyword evidence="2" id="KW-0813">Transport</keyword>
<dbReference type="InterPro" id="IPR002524">
    <property type="entry name" value="Cation_efflux"/>
</dbReference>
<feature type="transmembrane region" description="Helical" evidence="7">
    <location>
        <begin position="134"/>
        <end position="153"/>
    </location>
</feature>
<feature type="transmembrane region" description="Helical" evidence="7">
    <location>
        <begin position="23"/>
        <end position="44"/>
    </location>
</feature>
<evidence type="ECO:0000256" key="5">
    <source>
        <dbReference type="ARBA" id="ARBA00023065"/>
    </source>
</evidence>
<comment type="caution">
    <text evidence="9">The sequence shown here is derived from an EMBL/GenBank/DDBJ whole genome shotgun (WGS) entry which is preliminary data.</text>
</comment>
<dbReference type="InterPro" id="IPR045316">
    <property type="entry name" value="Msc2-like"/>
</dbReference>
<reference evidence="9 10" key="2">
    <citation type="submission" date="2018-03" db="EMBL/GenBank/DDBJ databases">
        <title>The ancient ancestry and fast evolution of plastids.</title>
        <authorList>
            <person name="Moore K.R."/>
            <person name="Magnabosco C."/>
            <person name="Momper L."/>
            <person name="Gold D.A."/>
            <person name="Bosak T."/>
            <person name="Fournier G.P."/>
        </authorList>
    </citation>
    <scope>NUCLEOTIDE SEQUENCE [LARGE SCALE GENOMIC DNA]</scope>
    <source>
        <strain evidence="9 10">ULC007</strain>
    </source>
</reference>
<feature type="transmembrane region" description="Helical" evidence="7">
    <location>
        <begin position="165"/>
        <end position="191"/>
    </location>
</feature>
<protein>
    <submittedName>
        <fullName evidence="9">Cation transporter</fullName>
    </submittedName>
</protein>
<dbReference type="InterPro" id="IPR027469">
    <property type="entry name" value="Cation_efflux_TMD_sf"/>
</dbReference>
<dbReference type="EMBL" id="PVWG01000006">
    <property type="protein sequence ID" value="PSB20430.1"/>
    <property type="molecule type" value="Genomic_DNA"/>
</dbReference>
<evidence type="ECO:0000313" key="10">
    <source>
        <dbReference type="Proteomes" id="UP000238634"/>
    </source>
</evidence>